<keyword evidence="1" id="KW-0812">Transmembrane</keyword>
<keyword evidence="2" id="KW-0378">Hydrolase</keyword>
<dbReference type="Pfam" id="PF00756">
    <property type="entry name" value="Esterase"/>
    <property type="match status" value="1"/>
</dbReference>
<comment type="caution">
    <text evidence="2">The sequence shown here is derived from an EMBL/GenBank/DDBJ whole genome shotgun (WGS) entry which is preliminary data.</text>
</comment>
<dbReference type="RefSeq" id="WP_344640813.1">
    <property type="nucleotide sequence ID" value="NZ_BAAATR010000053.1"/>
</dbReference>
<organism evidence="2 3">
    <name type="scientific">Kitasatospora cystarginea</name>
    <dbReference type="NCBI Taxonomy" id="58350"/>
    <lineage>
        <taxon>Bacteria</taxon>
        <taxon>Bacillati</taxon>
        <taxon>Actinomycetota</taxon>
        <taxon>Actinomycetes</taxon>
        <taxon>Kitasatosporales</taxon>
        <taxon>Streptomycetaceae</taxon>
        <taxon>Kitasatospora</taxon>
    </lineage>
</organism>
<evidence type="ECO:0000313" key="2">
    <source>
        <dbReference type="EMBL" id="GAA2275950.1"/>
    </source>
</evidence>
<keyword evidence="1" id="KW-0472">Membrane</keyword>
<sequence>MGLTSHKVLALSALVSLLMVAGTVRLWPRLARGGWAAVLGRIATILGTQLAVVCTLALIANNYGSFYSSWSDLLGTNQDGSVTIRDKFTGDGKQSGVQTLGKEHVHGGNTVTREPSVVGRLERVRIPGAGTGLSTEGYVYLPPQYFQPAYADEKFPAMVAITGFPGIAKNLITNLNYPGTELRLIGEGRMKPTVLVLMRPSPVLPRDTECEDVPRGPQAETYFTRDVPSAVRASYRVSEDPRGWAVMGDSTGGYCALKFAIKHPDAFAAAVSLSGYYKADNDVDTGDLFGGEQGRREAADLVWWLAHHPQPRISVLVGGTRKGDGDYYQATKAFIDAVQRPMNVSWIMLDNGGHNFNTWNRMLPASMAWLSDHLAGPAAAAPAQAEPAAL</sequence>
<gene>
    <name evidence="2" type="ORF">GCM10010430_72300</name>
</gene>
<protein>
    <submittedName>
        <fullName evidence="2">Alpha/beta hydrolase-fold protein</fullName>
    </submittedName>
</protein>
<dbReference type="SUPFAM" id="SSF53474">
    <property type="entry name" value="alpha/beta-Hydrolases"/>
    <property type="match status" value="1"/>
</dbReference>
<evidence type="ECO:0000313" key="3">
    <source>
        <dbReference type="Proteomes" id="UP001500305"/>
    </source>
</evidence>
<dbReference type="Gene3D" id="3.40.50.1820">
    <property type="entry name" value="alpha/beta hydrolase"/>
    <property type="match status" value="1"/>
</dbReference>
<evidence type="ECO:0000256" key="1">
    <source>
        <dbReference type="SAM" id="Phobius"/>
    </source>
</evidence>
<dbReference type="InterPro" id="IPR050583">
    <property type="entry name" value="Mycobacterial_A85_antigen"/>
</dbReference>
<accession>A0ABN3EX92</accession>
<dbReference type="InterPro" id="IPR029058">
    <property type="entry name" value="AB_hydrolase_fold"/>
</dbReference>
<proteinExistence type="predicted"/>
<keyword evidence="3" id="KW-1185">Reference proteome</keyword>
<name>A0ABN3EX92_9ACTN</name>
<dbReference type="Proteomes" id="UP001500305">
    <property type="component" value="Unassembled WGS sequence"/>
</dbReference>
<dbReference type="PANTHER" id="PTHR48098">
    <property type="entry name" value="ENTEROCHELIN ESTERASE-RELATED"/>
    <property type="match status" value="1"/>
</dbReference>
<dbReference type="EMBL" id="BAAATR010000053">
    <property type="protein sequence ID" value="GAA2275950.1"/>
    <property type="molecule type" value="Genomic_DNA"/>
</dbReference>
<reference evidence="2 3" key="1">
    <citation type="journal article" date="2019" name="Int. J. Syst. Evol. Microbiol.">
        <title>The Global Catalogue of Microorganisms (GCM) 10K type strain sequencing project: providing services to taxonomists for standard genome sequencing and annotation.</title>
        <authorList>
            <consortium name="The Broad Institute Genomics Platform"/>
            <consortium name="The Broad Institute Genome Sequencing Center for Infectious Disease"/>
            <person name="Wu L."/>
            <person name="Ma J."/>
        </authorList>
    </citation>
    <scope>NUCLEOTIDE SEQUENCE [LARGE SCALE GENOMIC DNA]</scope>
    <source>
        <strain evidence="2 3">JCM 7356</strain>
    </source>
</reference>
<keyword evidence="1" id="KW-1133">Transmembrane helix</keyword>
<dbReference type="GO" id="GO:0016787">
    <property type="term" value="F:hydrolase activity"/>
    <property type="evidence" value="ECO:0007669"/>
    <property type="project" value="UniProtKB-KW"/>
</dbReference>
<feature type="transmembrane region" description="Helical" evidence="1">
    <location>
        <begin position="38"/>
        <end position="60"/>
    </location>
</feature>
<dbReference type="InterPro" id="IPR000801">
    <property type="entry name" value="Esterase-like"/>
</dbReference>
<dbReference type="PANTHER" id="PTHR48098:SF1">
    <property type="entry name" value="DIACYLGLYCEROL ACYLTRANSFERASE_MYCOLYLTRANSFERASE AG85A"/>
    <property type="match status" value="1"/>
</dbReference>